<dbReference type="RefSeq" id="WP_194310851.1">
    <property type="nucleotide sequence ID" value="NZ_JADHEC010000004.1"/>
</dbReference>
<name>A0A930U695_9FLAO</name>
<keyword evidence="1" id="KW-0812">Transmembrane</keyword>
<gene>
    <name evidence="2" type="ORF">IR213_03110</name>
</gene>
<dbReference type="PANTHER" id="PTHR47197">
    <property type="entry name" value="PROTEIN NIRF"/>
    <property type="match status" value="1"/>
</dbReference>
<dbReference type="Proteomes" id="UP000646211">
    <property type="component" value="Unassembled WGS sequence"/>
</dbReference>
<comment type="caution">
    <text evidence="2">The sequence shown here is derived from an EMBL/GenBank/DDBJ whole genome shotgun (WGS) entry which is preliminary data.</text>
</comment>
<dbReference type="PANTHER" id="PTHR47197:SF3">
    <property type="entry name" value="DIHYDRO-HEME D1 DEHYDROGENASE"/>
    <property type="match status" value="1"/>
</dbReference>
<dbReference type="EMBL" id="JADHEC010000004">
    <property type="protein sequence ID" value="MBF2707586.1"/>
    <property type="molecule type" value="Genomic_DNA"/>
</dbReference>
<accession>A0A930U695</accession>
<keyword evidence="1" id="KW-1133">Transmembrane helix</keyword>
<proteinExistence type="predicted"/>
<dbReference type="SUPFAM" id="SSF51004">
    <property type="entry name" value="C-terminal (heme d1) domain of cytochrome cd1-nitrite reductase"/>
    <property type="match status" value="1"/>
</dbReference>
<protein>
    <submittedName>
        <fullName evidence="2">Uncharacterized protein</fullName>
    </submittedName>
</protein>
<feature type="transmembrane region" description="Helical" evidence="1">
    <location>
        <begin position="7"/>
        <end position="25"/>
    </location>
</feature>
<evidence type="ECO:0000313" key="2">
    <source>
        <dbReference type="EMBL" id="MBF2707586.1"/>
    </source>
</evidence>
<sequence>MKKIKLLLFFGIVCFTILLITSYIIKRPSYTIKTAGKLYIVNKRSSSITVFDLNQGKEITEIPIDEEPHETTTLNDKSKVVVTNYGTLEVLGKSITVINAKTNTVEKKIELAGSIAPHGIAAFPKSNKVAVVTDIGNNLLVVDVQKGIIEKNIPTQQVVSHLLVLDPTKPLAYVSNINSGSVSVIDLELEKVIKIISCGQGTEGIDITPDGTELWVTNGKDNTVSVISTDSYKTTHILRTGKQSLRLKFTINGKQCLVTNAQDGTITVYDQKSKKQIKKIMLHGKANLVEKIFYHTPRPVGILMHPNGFYAFIANSNANKIEVIDMRTLTVVSNIGTDKIPDGMTFVK</sequence>
<keyword evidence="3" id="KW-1185">Reference proteome</keyword>
<reference evidence="2" key="1">
    <citation type="submission" date="2020-11" db="EMBL/GenBank/DDBJ databases">
        <title>Genome of Flavobacterium soyangense.</title>
        <authorList>
            <person name="Liu Q."/>
            <person name="Xin Y.-H."/>
        </authorList>
    </citation>
    <scope>NUCLEOTIDE SEQUENCE</scope>
    <source>
        <strain evidence="2">CGMCC 1.13493</strain>
    </source>
</reference>
<dbReference type="Pfam" id="PF02239">
    <property type="entry name" value="Cytochrom_D1"/>
    <property type="match status" value="1"/>
</dbReference>
<dbReference type="AlphaFoldDB" id="A0A930U695"/>
<evidence type="ECO:0000313" key="3">
    <source>
        <dbReference type="Proteomes" id="UP000646211"/>
    </source>
</evidence>
<keyword evidence="1" id="KW-0472">Membrane</keyword>
<dbReference type="InterPro" id="IPR015943">
    <property type="entry name" value="WD40/YVTN_repeat-like_dom_sf"/>
</dbReference>
<dbReference type="InterPro" id="IPR051200">
    <property type="entry name" value="Host-pathogen_enzymatic-act"/>
</dbReference>
<dbReference type="InterPro" id="IPR011048">
    <property type="entry name" value="Haem_d1_sf"/>
</dbReference>
<organism evidence="2 3">
    <name type="scientific">Flavobacterium soyangense</name>
    <dbReference type="NCBI Taxonomy" id="2023265"/>
    <lineage>
        <taxon>Bacteria</taxon>
        <taxon>Pseudomonadati</taxon>
        <taxon>Bacteroidota</taxon>
        <taxon>Flavobacteriia</taxon>
        <taxon>Flavobacteriales</taxon>
        <taxon>Flavobacteriaceae</taxon>
        <taxon>Flavobacterium</taxon>
    </lineage>
</organism>
<evidence type="ECO:0000256" key="1">
    <source>
        <dbReference type="SAM" id="Phobius"/>
    </source>
</evidence>
<dbReference type="Gene3D" id="2.130.10.10">
    <property type="entry name" value="YVTN repeat-like/Quinoprotein amine dehydrogenase"/>
    <property type="match status" value="2"/>
</dbReference>